<name>A0ABX2H7X6_9FIRM</name>
<accession>A0ABX2H7X6</accession>
<dbReference type="Pfam" id="PF13558">
    <property type="entry name" value="SbcC_Walker_B"/>
    <property type="match status" value="1"/>
</dbReference>
<keyword evidence="3" id="KW-1185">Reference proteome</keyword>
<evidence type="ECO:0000313" key="3">
    <source>
        <dbReference type="Proteomes" id="UP001644719"/>
    </source>
</evidence>
<sequence length="1111" mass="128412">MKKLTRMKLINWHRFNNCTIEFGDSTLLSGENGAGKSTLLDAIQFVIICSTGYFNKAAHENGKRRLTGYIRCKTGKENQPYERTGEISAHVALEFYEESKDKYFIIGAVVDSASEGQETTVRYLMENTRISDDLFLYGNQVKSIAEFRGSNIDIRQWCKTNVEARRMVTARLGRIEDKFFRLIPKALAFKPIDDIKDFVYSYVLDEKEVNIDVLRENVRTYQDMERTLDNVKKRMKKLKKIQKLYQRVQERIEKDRMYEYFLKRSDLELVEGQLSSLETARKNEEIRLSQAKAQLEMLQKERSEKQEIATNIRVELRHNQEFVALEEEKKELKRLQDKRQEAMNEGTELKKSMAQAARDCESLLRTMGAGDTSGYSAAVSAEMSQSANAENGTGADFASCIREYRKKLQTLDGDINVTEIKSLTDDVIHFKQMRYGELQEEQAQLKIRLNQNQTEWEKLSKKINKLKRKKLTYPSGVELLVESVQEEFAGIGREIQPGVFCEMLEIKDEEWRNAVEGYLNTQRFYVLVEPENFDIALGIYDHLRREKKVYGVGLINTKDLEKYDTAPAGTLAEVVTSQNKYARQYSNMLLGKVQMCERYEDLKKYSVSITKGCMRYQNCVASAIKPEVFRVPFIGKNAFTVQLAQAEEEFQKLSETMENQEKKLSDTKEILGLLSTESDVDIKYRLDVIATLRMLNKSIDKCEENIRKLKENSTLIQKQLQLDELEKMLRGLDYTISSDTEKIGGMRARIQDLVARKQTLLEKQITGKSEVTTLAADAGERLNSWNREYKEALGVRSIEQFQSEYFYKLPSNKRKYNSERCQIAKDNMINAMVEYKTEHDFGAAASLDGFPEFEAVYERLKNSELLDYEEKVQSAHKAAETEFHEQFLAKLQENMKLAQGEFKELNKALKGIDFSSERYEFQFMPSKKYRNYYEMIMDDFNVTQGESLFSGIFHEAHKDVIEELFEQLSVSGDNSAQALDEFTDYRTYMDYDIKIIHNDGTYSYYSKVCEEKSGGETQTPFYVTVAASFVQLYSNNIGGEAAGLVLFDEAFNNMDDERIGGVLEFLRRLPLQLIIAAPPDKIQYIGPAMDEVMLVMTDQKQSYVEEYHNAV</sequence>
<feature type="coiled-coil region" evidence="1">
    <location>
        <begin position="435"/>
        <end position="469"/>
    </location>
</feature>
<feature type="coiled-coil region" evidence="1">
    <location>
        <begin position="636"/>
        <end position="719"/>
    </location>
</feature>
<reference evidence="2 3" key="1">
    <citation type="journal article" date="2020" name="Cell Host Microbe">
        <title>Functional and Genomic Variation between Human-Derived Isolates of Lachnospiraceae Reveals Inter- and Intra-Species Diversity.</title>
        <authorList>
            <person name="Sorbara M.T."/>
            <person name="Littmann E.R."/>
            <person name="Fontana E."/>
            <person name="Moody T.U."/>
            <person name="Kohout C.E."/>
            <person name="Gjonbalaj M."/>
            <person name="Eaton V."/>
            <person name="Seok R."/>
            <person name="Leiner I.M."/>
            <person name="Pamer E.G."/>
        </authorList>
    </citation>
    <scope>NUCLEOTIDE SEQUENCE [LARGE SCALE GENOMIC DNA]</scope>
    <source>
        <strain evidence="2 3">MSK.17.74</strain>
    </source>
</reference>
<dbReference type="Gene3D" id="3.40.50.300">
    <property type="entry name" value="P-loop containing nucleotide triphosphate hydrolases"/>
    <property type="match status" value="2"/>
</dbReference>
<evidence type="ECO:0000256" key="1">
    <source>
        <dbReference type="SAM" id="Coils"/>
    </source>
</evidence>
<dbReference type="RefSeq" id="WP_173769712.1">
    <property type="nucleotide sequence ID" value="NZ_JAAITS010000020.1"/>
</dbReference>
<dbReference type="PANTHER" id="PTHR32182">
    <property type="entry name" value="DNA REPLICATION AND REPAIR PROTEIN RECF"/>
    <property type="match status" value="1"/>
</dbReference>
<gene>
    <name evidence="2" type="ORF">G5B17_08525</name>
</gene>
<dbReference type="SUPFAM" id="SSF52540">
    <property type="entry name" value="P-loop containing nucleoside triphosphate hydrolases"/>
    <property type="match status" value="1"/>
</dbReference>
<organism evidence="2 3">
    <name type="scientific">Blautia faecis</name>
    <dbReference type="NCBI Taxonomy" id="871665"/>
    <lineage>
        <taxon>Bacteria</taxon>
        <taxon>Bacillati</taxon>
        <taxon>Bacillota</taxon>
        <taxon>Clostridia</taxon>
        <taxon>Lachnospirales</taxon>
        <taxon>Lachnospiraceae</taxon>
        <taxon>Blautia</taxon>
    </lineage>
</organism>
<keyword evidence="1" id="KW-0175">Coiled coil</keyword>
<proteinExistence type="predicted"/>
<protein>
    <submittedName>
        <fullName evidence="2">AAA family ATPase</fullName>
    </submittedName>
</protein>
<dbReference type="Proteomes" id="UP001644719">
    <property type="component" value="Unassembled WGS sequence"/>
</dbReference>
<dbReference type="Pfam" id="PF13555">
    <property type="entry name" value="AAA_29"/>
    <property type="match status" value="1"/>
</dbReference>
<dbReference type="InterPro" id="IPR027417">
    <property type="entry name" value="P-loop_NTPase"/>
</dbReference>
<comment type="caution">
    <text evidence="2">The sequence shown here is derived from an EMBL/GenBank/DDBJ whole genome shotgun (WGS) entry which is preliminary data.</text>
</comment>
<dbReference type="PANTHER" id="PTHR32182:SF0">
    <property type="entry name" value="DNA REPLICATION AND REPAIR PROTEIN RECF"/>
    <property type="match status" value="1"/>
</dbReference>
<evidence type="ECO:0000313" key="2">
    <source>
        <dbReference type="EMBL" id="NSG85479.1"/>
    </source>
</evidence>
<dbReference type="EMBL" id="JAAITS010000020">
    <property type="protein sequence ID" value="NSG85479.1"/>
    <property type="molecule type" value="Genomic_DNA"/>
</dbReference>
<feature type="coiled-coil region" evidence="1">
    <location>
        <begin position="267"/>
        <end position="352"/>
    </location>
</feature>
<feature type="coiled-coil region" evidence="1">
    <location>
        <begin position="204"/>
        <end position="241"/>
    </location>
</feature>